<name>L8JWY7_9BACT</name>
<dbReference type="EMBL" id="AMZN01000006">
    <property type="protein sequence ID" value="ELR73280.1"/>
    <property type="molecule type" value="Genomic_DNA"/>
</dbReference>
<dbReference type="PATRIC" id="fig|1237149.3.peg.415"/>
<evidence type="ECO:0000313" key="2">
    <source>
        <dbReference type="Proteomes" id="UP000011135"/>
    </source>
</evidence>
<dbReference type="Proteomes" id="UP000011135">
    <property type="component" value="Unassembled WGS sequence"/>
</dbReference>
<dbReference type="eggNOG" id="ENOG502ZSCK">
    <property type="taxonomic scope" value="Bacteria"/>
</dbReference>
<sequence length="198" mass="22553">MRQTTIILILFLFSVSTLKGQYDQRDKKWYIPNHTKVQFAGNIGFLSAGPGYLHGKGKLETDLMLGFLPKSIGGDHIVSLTGKMTYSPWKTNLGEELTLIPFSIGPYLSYSFGSQFDTLLPNEYPKGYYWWATSLRFGAFIGGRLQMPLKSEQKVKGLDFYYELGTYDLEFLSYIQNTKYLSITDIFSLALGVKLKLY</sequence>
<reference evidence="1 2" key="1">
    <citation type="submission" date="2012-12" db="EMBL/GenBank/DDBJ databases">
        <title>Genome assembly of Fulvivirga imtechensis AK7.</title>
        <authorList>
            <person name="Nupur N."/>
            <person name="Khatri I."/>
            <person name="Kumar R."/>
            <person name="Subramanian S."/>
            <person name="Pinnaka A."/>
        </authorList>
    </citation>
    <scope>NUCLEOTIDE SEQUENCE [LARGE SCALE GENOMIC DNA]</scope>
    <source>
        <strain evidence="1 2">AK7</strain>
    </source>
</reference>
<evidence type="ECO:0000313" key="1">
    <source>
        <dbReference type="EMBL" id="ELR73280.1"/>
    </source>
</evidence>
<dbReference type="AlphaFoldDB" id="L8JWY7"/>
<gene>
    <name evidence="1" type="ORF">C900_04132</name>
</gene>
<accession>L8JWY7</accession>
<keyword evidence="2" id="KW-1185">Reference proteome</keyword>
<organism evidence="1 2">
    <name type="scientific">Fulvivirga imtechensis AK7</name>
    <dbReference type="NCBI Taxonomy" id="1237149"/>
    <lineage>
        <taxon>Bacteria</taxon>
        <taxon>Pseudomonadati</taxon>
        <taxon>Bacteroidota</taxon>
        <taxon>Cytophagia</taxon>
        <taxon>Cytophagales</taxon>
        <taxon>Fulvivirgaceae</taxon>
        <taxon>Fulvivirga</taxon>
    </lineage>
</organism>
<comment type="caution">
    <text evidence="1">The sequence shown here is derived from an EMBL/GenBank/DDBJ whole genome shotgun (WGS) entry which is preliminary data.</text>
</comment>
<evidence type="ECO:0008006" key="3">
    <source>
        <dbReference type="Google" id="ProtNLM"/>
    </source>
</evidence>
<proteinExistence type="predicted"/>
<dbReference type="RefSeq" id="WP_009577860.1">
    <property type="nucleotide sequence ID" value="NZ_AMZN01000006.1"/>
</dbReference>
<protein>
    <recommendedName>
        <fullName evidence="3">Outer membrane protein beta-barrel domain-containing protein</fullName>
    </recommendedName>
</protein>
<dbReference type="OrthoDB" id="5381546at2"/>